<proteinExistence type="predicted"/>
<organism evidence="1 2">
    <name type="scientific">Paenibacillus macerans</name>
    <name type="common">Bacillus macerans</name>
    <dbReference type="NCBI Taxonomy" id="44252"/>
    <lineage>
        <taxon>Bacteria</taxon>
        <taxon>Bacillati</taxon>
        <taxon>Bacillota</taxon>
        <taxon>Bacilli</taxon>
        <taxon>Bacillales</taxon>
        <taxon>Paenibacillaceae</taxon>
        <taxon>Paenibacillus</taxon>
    </lineage>
</organism>
<name>A0A090YQN5_PAEMA</name>
<dbReference type="HOGENOM" id="CLU_1179693_0_0_9"/>
<dbReference type="AlphaFoldDB" id="A0A090YQN5"/>
<evidence type="ECO:0000313" key="1">
    <source>
        <dbReference type="EMBL" id="KFM94435.1"/>
    </source>
</evidence>
<dbReference type="Pfam" id="PF15573">
    <property type="entry name" value="Imm47"/>
    <property type="match status" value="1"/>
</dbReference>
<dbReference type="EMBL" id="JMQA01000047">
    <property type="protein sequence ID" value="KFM94435.1"/>
    <property type="molecule type" value="Genomic_DNA"/>
</dbReference>
<gene>
    <name evidence="1" type="ORF">DJ90_1345</name>
</gene>
<dbReference type="Proteomes" id="UP000029278">
    <property type="component" value="Unassembled WGS sequence"/>
</dbReference>
<reference evidence="1 2" key="1">
    <citation type="submission" date="2014-04" db="EMBL/GenBank/DDBJ databases">
        <authorList>
            <person name="Bishop-Lilly K.A."/>
            <person name="Broomall S.M."/>
            <person name="Chain P.S."/>
            <person name="Chertkov O."/>
            <person name="Coyne S.R."/>
            <person name="Daligault H.E."/>
            <person name="Davenport K.W."/>
            <person name="Erkkila T."/>
            <person name="Frey K.G."/>
            <person name="Gibbons H.S."/>
            <person name="Gu W."/>
            <person name="Jaissle J."/>
            <person name="Johnson S.L."/>
            <person name="Koroleva G.I."/>
            <person name="Ladner J.T."/>
            <person name="Lo C.-C."/>
            <person name="Minogue T.D."/>
            <person name="Munk C."/>
            <person name="Palacios G.F."/>
            <person name="Redden C.L."/>
            <person name="Rosenzweig C.N."/>
            <person name="Scholz M.B."/>
            <person name="Teshima H."/>
            <person name="Xu Y."/>
        </authorList>
    </citation>
    <scope>NUCLEOTIDE SEQUENCE [LARGE SCALE GENOMIC DNA]</scope>
    <source>
        <strain evidence="1 2">8244</strain>
    </source>
</reference>
<sequence>MTNFQNLMNGIWYGEISGNTCADIKERILRASTEQEVLFYLIELFKLGDFSQKPLLIQLMNHTEDRAVLNHCIRVFCSIATHEDLRDPDHLRFLASVPADMVHTFASAVVTSLSLEAVPYLLALLEDWDEVPETSTVLREAIDAFIDYEEPLGLGASIEEIGHYYWKYYDACDTKKYYFNQKLAFPGNLTKKLIERVLIAANGQQQLEMQLIPSLLSIWSGRKVPGEYHTVINEHNYKDFIDYVRELSRGDWEAGEKYFYGHKL</sequence>
<dbReference type="RefSeq" id="WP_036618674.1">
    <property type="nucleotide sequence ID" value="NZ_BOSD01000016.1"/>
</dbReference>
<evidence type="ECO:0000313" key="2">
    <source>
        <dbReference type="Proteomes" id="UP000029278"/>
    </source>
</evidence>
<dbReference type="GeneID" id="77010718"/>
<dbReference type="InterPro" id="IPR029076">
    <property type="entry name" value="Imm47"/>
</dbReference>
<comment type="caution">
    <text evidence="1">The sequence shown here is derived from an EMBL/GenBank/DDBJ whole genome shotgun (WGS) entry which is preliminary data.</text>
</comment>
<protein>
    <submittedName>
        <fullName evidence="1">Immunity 27 family protein</fullName>
    </submittedName>
</protein>
<dbReference type="PATRIC" id="fig|44252.3.peg.5629"/>
<dbReference type="OrthoDB" id="2232046at2"/>
<accession>A0A090YQN5</accession>
<dbReference type="STRING" id="44252.DJ90_1345"/>
<keyword evidence="2" id="KW-1185">Reference proteome</keyword>